<dbReference type="Gene3D" id="3.30.2410.10">
    <property type="entry name" value="Hect, E3 ligase catalytic domain"/>
    <property type="match status" value="1"/>
</dbReference>
<evidence type="ECO:0000313" key="8">
    <source>
        <dbReference type="Proteomes" id="UP000290900"/>
    </source>
</evidence>
<name>A0A448YQP0_BRENA</name>
<dbReference type="OrthoDB" id="8068875at2759"/>
<feature type="active site" description="Glycyl thioester intermediate" evidence="5">
    <location>
        <position position="599"/>
    </location>
</feature>
<dbReference type="InParanoid" id="A0A448YQP0"/>
<dbReference type="STRING" id="13370.A0A448YQP0"/>
<accession>A0A448YQP0</accession>
<dbReference type="Gene3D" id="3.30.2160.10">
    <property type="entry name" value="Hect, E3 ligase catalytic domain"/>
    <property type="match status" value="1"/>
</dbReference>
<comment type="catalytic activity">
    <reaction evidence="1">
        <text>S-ubiquitinyl-[E2 ubiquitin-conjugating enzyme]-L-cysteine + [acceptor protein]-L-lysine = [E2 ubiquitin-conjugating enzyme]-L-cysteine + N(6)-ubiquitinyl-[acceptor protein]-L-lysine.</text>
        <dbReference type="EC" id="2.3.2.26"/>
    </reaction>
</comment>
<keyword evidence="4 5" id="KW-0833">Ubl conjugation pathway</keyword>
<dbReference type="PANTHER" id="PTHR45700">
    <property type="entry name" value="UBIQUITIN-PROTEIN LIGASE E3C"/>
    <property type="match status" value="1"/>
</dbReference>
<organism evidence="7 8">
    <name type="scientific">Brettanomyces naardenensis</name>
    <name type="common">Yeast</name>
    <dbReference type="NCBI Taxonomy" id="13370"/>
    <lineage>
        <taxon>Eukaryota</taxon>
        <taxon>Fungi</taxon>
        <taxon>Dikarya</taxon>
        <taxon>Ascomycota</taxon>
        <taxon>Saccharomycotina</taxon>
        <taxon>Pichiomycetes</taxon>
        <taxon>Pichiales</taxon>
        <taxon>Pichiaceae</taxon>
        <taxon>Brettanomyces</taxon>
    </lineage>
</organism>
<dbReference type="GO" id="GO:0000209">
    <property type="term" value="P:protein polyubiquitination"/>
    <property type="evidence" value="ECO:0007669"/>
    <property type="project" value="InterPro"/>
</dbReference>
<dbReference type="Proteomes" id="UP000290900">
    <property type="component" value="Unassembled WGS sequence"/>
</dbReference>
<dbReference type="CDD" id="cd00078">
    <property type="entry name" value="HECTc"/>
    <property type="match status" value="1"/>
</dbReference>
<keyword evidence="8" id="KW-1185">Reference proteome</keyword>
<proteinExistence type="predicted"/>
<gene>
    <name evidence="7" type="ORF">BRENAR_LOCUS3991</name>
</gene>
<dbReference type="EMBL" id="CAACVR010000039">
    <property type="protein sequence ID" value="VEU23260.1"/>
    <property type="molecule type" value="Genomic_DNA"/>
</dbReference>
<evidence type="ECO:0000256" key="4">
    <source>
        <dbReference type="ARBA" id="ARBA00022786"/>
    </source>
</evidence>
<dbReference type="GO" id="GO:0061630">
    <property type="term" value="F:ubiquitin protein ligase activity"/>
    <property type="evidence" value="ECO:0007669"/>
    <property type="project" value="UniProtKB-EC"/>
</dbReference>
<evidence type="ECO:0000256" key="1">
    <source>
        <dbReference type="ARBA" id="ARBA00000885"/>
    </source>
</evidence>
<evidence type="ECO:0000256" key="3">
    <source>
        <dbReference type="ARBA" id="ARBA00022679"/>
    </source>
</evidence>
<keyword evidence="3" id="KW-0808">Transferase</keyword>
<dbReference type="AlphaFoldDB" id="A0A448YQP0"/>
<reference evidence="7 8" key="1">
    <citation type="submission" date="2018-12" db="EMBL/GenBank/DDBJ databases">
        <authorList>
            <person name="Tiukova I."/>
            <person name="Dainat J."/>
        </authorList>
    </citation>
    <scope>NUCLEOTIDE SEQUENCE [LARGE SCALE GENOMIC DNA]</scope>
</reference>
<dbReference type="PANTHER" id="PTHR45700:SF8">
    <property type="entry name" value="HECT-TYPE E3 UBIQUITIN TRANSFERASE"/>
    <property type="match status" value="1"/>
</dbReference>
<dbReference type="Pfam" id="PF00632">
    <property type="entry name" value="HECT"/>
    <property type="match status" value="1"/>
</dbReference>
<evidence type="ECO:0000256" key="2">
    <source>
        <dbReference type="ARBA" id="ARBA00012485"/>
    </source>
</evidence>
<dbReference type="InterPro" id="IPR044611">
    <property type="entry name" value="E3A/B/C-like"/>
</dbReference>
<dbReference type="PROSITE" id="PS50237">
    <property type="entry name" value="HECT"/>
    <property type="match status" value="1"/>
</dbReference>
<evidence type="ECO:0000259" key="6">
    <source>
        <dbReference type="PROSITE" id="PS50237"/>
    </source>
</evidence>
<protein>
    <recommendedName>
        <fullName evidence="2">HECT-type E3 ubiquitin transferase</fullName>
        <ecNumber evidence="2">2.3.2.26</ecNumber>
    </recommendedName>
</protein>
<dbReference type="EC" id="2.3.2.26" evidence="2"/>
<evidence type="ECO:0000313" key="7">
    <source>
        <dbReference type="EMBL" id="VEU23260.1"/>
    </source>
</evidence>
<dbReference type="FunCoup" id="A0A448YQP0">
    <property type="interactions" value="66"/>
</dbReference>
<dbReference type="SUPFAM" id="SSF56204">
    <property type="entry name" value="Hect, E3 ligase catalytic domain"/>
    <property type="match status" value="1"/>
</dbReference>
<feature type="domain" description="HECT" evidence="6">
    <location>
        <begin position="304"/>
        <end position="631"/>
    </location>
</feature>
<sequence>MAHLDKKCSQYVTHWWSRIPLDEFVRKIDFFNLYVTFQLTRCINYEIYNAVINPSSYISPQTVSDDVNYKDTLKAHFIRPTSESSDFGLSIRIPLFISSGGRRLTSSSPATAPSNSSPSIFWPSGSKKEHKIKIKLQQYSDDWHLRTAARVLSFLSAANRSHSKVPEATFYNNLVDYINVKQDFDSWQFSVSTKKHELDLGDDPSLLVLDYLKAESSGAYLNVTPNEGTSLRRPSFTFCQFPFLVSLGAKITILEHEARRSMERKAEEAFIQSINKKRPFDVYFKIRVRRDHITNDSLRSIKAHQNEFKKLLKVEFVGEPGVDAGGLKKEWFLLLTKELFDPDRGLFSYHESSHLCYFSISPFDNDELYYLVGAVLGLAIYNSTILDLRLPRALYKKLMDRKVSLNDFIELDPDTGNGLFQLLKTKGAENLGIYYEVTCKDIFDNIVTHELVDGGSDILVNDENKYEYVERYLNFFLNDVCQRSFDSFHRGFYNVVRGNALSMFTPEEIQLILIGDESSSKLDTAIMKSVTKYSGFNVDDKTISWFWEYFDSCSPADQKRLLFFVTGTNRLPATGLPSLHFKITHLKNGNNRLPISHTCFNELCLYDYESQDIFNSKMGMALNYCEGFGLR</sequence>
<evidence type="ECO:0000256" key="5">
    <source>
        <dbReference type="PROSITE-ProRule" id="PRU00104"/>
    </source>
</evidence>
<dbReference type="InterPro" id="IPR000569">
    <property type="entry name" value="HECT_dom"/>
</dbReference>
<dbReference type="InterPro" id="IPR035983">
    <property type="entry name" value="Hect_E3_ubiquitin_ligase"/>
</dbReference>
<dbReference type="SMART" id="SM00119">
    <property type="entry name" value="HECTc"/>
    <property type="match status" value="1"/>
</dbReference>
<dbReference type="Gene3D" id="3.90.1750.10">
    <property type="entry name" value="Hect, E3 ligase catalytic domains"/>
    <property type="match status" value="1"/>
</dbReference>